<dbReference type="Proteomes" id="UP001162734">
    <property type="component" value="Chromosome"/>
</dbReference>
<sequence>MNMHPQTSAVDSQVRAARERLGMTREQLAVKAGVSSSTVYLVERAGLMSKTTAAKLAVVLGVSAEELRP</sequence>
<evidence type="ECO:0000259" key="1">
    <source>
        <dbReference type="PROSITE" id="PS50943"/>
    </source>
</evidence>
<feature type="domain" description="HTH cro/C1-type" evidence="1">
    <location>
        <begin position="14"/>
        <end position="67"/>
    </location>
</feature>
<evidence type="ECO:0000313" key="2">
    <source>
        <dbReference type="EMBL" id="BDG06994.1"/>
    </source>
</evidence>
<dbReference type="SMART" id="SM00530">
    <property type="entry name" value="HTH_XRE"/>
    <property type="match status" value="1"/>
</dbReference>
<dbReference type="Pfam" id="PF01381">
    <property type="entry name" value="HTH_3"/>
    <property type="match status" value="1"/>
</dbReference>
<gene>
    <name evidence="2" type="ORF">AMPC_01070</name>
</gene>
<dbReference type="InterPro" id="IPR001387">
    <property type="entry name" value="Cro/C1-type_HTH"/>
</dbReference>
<evidence type="ECO:0000313" key="3">
    <source>
        <dbReference type="Proteomes" id="UP001162734"/>
    </source>
</evidence>
<organism evidence="2 3">
    <name type="scientific">Anaeromyxobacter paludicola</name>
    <dbReference type="NCBI Taxonomy" id="2918171"/>
    <lineage>
        <taxon>Bacteria</taxon>
        <taxon>Pseudomonadati</taxon>
        <taxon>Myxococcota</taxon>
        <taxon>Myxococcia</taxon>
        <taxon>Myxococcales</taxon>
        <taxon>Cystobacterineae</taxon>
        <taxon>Anaeromyxobacteraceae</taxon>
        <taxon>Anaeromyxobacter</taxon>
    </lineage>
</organism>
<dbReference type="InterPro" id="IPR010982">
    <property type="entry name" value="Lambda_DNA-bd_dom_sf"/>
</dbReference>
<dbReference type="Gene3D" id="1.10.260.40">
    <property type="entry name" value="lambda repressor-like DNA-binding domains"/>
    <property type="match status" value="1"/>
</dbReference>
<dbReference type="CDD" id="cd00093">
    <property type="entry name" value="HTH_XRE"/>
    <property type="match status" value="1"/>
</dbReference>
<protein>
    <recommendedName>
        <fullName evidence="1">HTH cro/C1-type domain-containing protein</fullName>
    </recommendedName>
</protein>
<dbReference type="SUPFAM" id="SSF47413">
    <property type="entry name" value="lambda repressor-like DNA-binding domains"/>
    <property type="match status" value="1"/>
</dbReference>
<name>A0ABM7X5A2_9BACT</name>
<reference evidence="3" key="1">
    <citation type="journal article" date="2022" name="Int. J. Syst. Evol. Microbiol.">
        <title>Anaeromyxobacter oryzae sp. nov., Anaeromyxobacter diazotrophicus sp. nov. and Anaeromyxobacter paludicola sp. nov., isolated from paddy soils.</title>
        <authorList>
            <person name="Itoh H."/>
            <person name="Xu Z."/>
            <person name="Mise K."/>
            <person name="Masuda Y."/>
            <person name="Ushijima N."/>
            <person name="Hayakawa C."/>
            <person name="Shiratori Y."/>
            <person name="Senoo K."/>
        </authorList>
    </citation>
    <scope>NUCLEOTIDE SEQUENCE [LARGE SCALE GENOMIC DNA]</scope>
    <source>
        <strain evidence="3">Red630</strain>
    </source>
</reference>
<dbReference type="PROSITE" id="PS50943">
    <property type="entry name" value="HTH_CROC1"/>
    <property type="match status" value="1"/>
</dbReference>
<keyword evidence="3" id="KW-1185">Reference proteome</keyword>
<dbReference type="EMBL" id="AP025592">
    <property type="protein sequence ID" value="BDG06994.1"/>
    <property type="molecule type" value="Genomic_DNA"/>
</dbReference>
<proteinExistence type="predicted"/>
<accession>A0ABM7X5A2</accession>